<proteinExistence type="predicted"/>
<reference evidence="1" key="1">
    <citation type="submission" date="2021-02" db="EMBL/GenBank/DDBJ databases">
        <authorList>
            <consortium name="DOE Joint Genome Institute"/>
            <person name="Ahrendt S."/>
            <person name="Looney B.P."/>
            <person name="Miyauchi S."/>
            <person name="Morin E."/>
            <person name="Drula E."/>
            <person name="Courty P.E."/>
            <person name="Chicoki N."/>
            <person name="Fauchery L."/>
            <person name="Kohler A."/>
            <person name="Kuo A."/>
            <person name="Labutti K."/>
            <person name="Pangilinan J."/>
            <person name="Lipzen A."/>
            <person name="Riley R."/>
            <person name="Andreopoulos W."/>
            <person name="He G."/>
            <person name="Johnson J."/>
            <person name="Barry K.W."/>
            <person name="Grigoriev I.V."/>
            <person name="Nagy L."/>
            <person name="Hibbett D."/>
            <person name="Henrissat B."/>
            <person name="Matheny P.B."/>
            <person name="Labbe J."/>
            <person name="Martin F."/>
        </authorList>
    </citation>
    <scope>NUCLEOTIDE SEQUENCE</scope>
    <source>
        <strain evidence="1">FP105234-sp</strain>
    </source>
</reference>
<evidence type="ECO:0000313" key="1">
    <source>
        <dbReference type="EMBL" id="KAI0042293.1"/>
    </source>
</evidence>
<accession>A0ACB8RF96</accession>
<sequence length="110" mass="11907">MGGRRTVGISCINSVKTLVLACFLSVFSASLTYYPTGHCQILPESSQSPIRSRPSDRIYADGLPQTSLYYILVQNCSLPADETPNSASLCTSAVDWCFPSLKLCPFLAGH</sequence>
<name>A0ACB8RF96_9AGAM</name>
<organism evidence="1 2">
    <name type="scientific">Auriscalpium vulgare</name>
    <dbReference type="NCBI Taxonomy" id="40419"/>
    <lineage>
        <taxon>Eukaryota</taxon>
        <taxon>Fungi</taxon>
        <taxon>Dikarya</taxon>
        <taxon>Basidiomycota</taxon>
        <taxon>Agaricomycotina</taxon>
        <taxon>Agaricomycetes</taxon>
        <taxon>Russulales</taxon>
        <taxon>Auriscalpiaceae</taxon>
        <taxon>Auriscalpium</taxon>
    </lineage>
</organism>
<dbReference type="EMBL" id="MU276074">
    <property type="protein sequence ID" value="KAI0042293.1"/>
    <property type="molecule type" value="Genomic_DNA"/>
</dbReference>
<dbReference type="Proteomes" id="UP000814033">
    <property type="component" value="Unassembled WGS sequence"/>
</dbReference>
<gene>
    <name evidence="1" type="ORF">FA95DRAFT_589081</name>
</gene>
<keyword evidence="2" id="KW-1185">Reference proteome</keyword>
<protein>
    <submittedName>
        <fullName evidence="1">Uncharacterized protein</fullName>
    </submittedName>
</protein>
<comment type="caution">
    <text evidence="1">The sequence shown here is derived from an EMBL/GenBank/DDBJ whole genome shotgun (WGS) entry which is preliminary data.</text>
</comment>
<evidence type="ECO:0000313" key="2">
    <source>
        <dbReference type="Proteomes" id="UP000814033"/>
    </source>
</evidence>
<reference evidence="1" key="2">
    <citation type="journal article" date="2022" name="New Phytol.">
        <title>Evolutionary transition to the ectomycorrhizal habit in the genomes of a hyperdiverse lineage of mushroom-forming fungi.</title>
        <authorList>
            <person name="Looney B."/>
            <person name="Miyauchi S."/>
            <person name="Morin E."/>
            <person name="Drula E."/>
            <person name="Courty P.E."/>
            <person name="Kohler A."/>
            <person name="Kuo A."/>
            <person name="LaButti K."/>
            <person name="Pangilinan J."/>
            <person name="Lipzen A."/>
            <person name="Riley R."/>
            <person name="Andreopoulos W."/>
            <person name="He G."/>
            <person name="Johnson J."/>
            <person name="Nolan M."/>
            <person name="Tritt A."/>
            <person name="Barry K.W."/>
            <person name="Grigoriev I.V."/>
            <person name="Nagy L.G."/>
            <person name="Hibbett D."/>
            <person name="Henrissat B."/>
            <person name="Matheny P.B."/>
            <person name="Labbe J."/>
            <person name="Martin F.M."/>
        </authorList>
    </citation>
    <scope>NUCLEOTIDE SEQUENCE</scope>
    <source>
        <strain evidence="1">FP105234-sp</strain>
    </source>
</reference>